<reference evidence="1 2" key="1">
    <citation type="journal article" date="2023" name="Sci. Data">
        <title>Genome assembly of the Korean intertidal mud-creeper Batillaria attramentaria.</title>
        <authorList>
            <person name="Patra A.K."/>
            <person name="Ho P.T."/>
            <person name="Jun S."/>
            <person name="Lee S.J."/>
            <person name="Kim Y."/>
            <person name="Won Y.J."/>
        </authorList>
    </citation>
    <scope>NUCLEOTIDE SEQUENCE [LARGE SCALE GENOMIC DNA]</scope>
    <source>
        <strain evidence="1">Wonlab-2016</strain>
    </source>
</reference>
<comment type="caution">
    <text evidence="1">The sequence shown here is derived from an EMBL/GenBank/DDBJ whole genome shotgun (WGS) entry which is preliminary data.</text>
</comment>
<dbReference type="AlphaFoldDB" id="A0ABD0KAL3"/>
<gene>
    <name evidence="1" type="ORF">BaRGS_00024598</name>
</gene>
<evidence type="ECO:0000313" key="2">
    <source>
        <dbReference type="Proteomes" id="UP001519460"/>
    </source>
</evidence>
<evidence type="ECO:0000313" key="1">
    <source>
        <dbReference type="EMBL" id="KAK7484109.1"/>
    </source>
</evidence>
<accession>A0ABD0KAL3</accession>
<proteinExistence type="predicted"/>
<dbReference type="Proteomes" id="UP001519460">
    <property type="component" value="Unassembled WGS sequence"/>
</dbReference>
<organism evidence="1 2">
    <name type="scientific">Batillaria attramentaria</name>
    <dbReference type="NCBI Taxonomy" id="370345"/>
    <lineage>
        <taxon>Eukaryota</taxon>
        <taxon>Metazoa</taxon>
        <taxon>Spiralia</taxon>
        <taxon>Lophotrochozoa</taxon>
        <taxon>Mollusca</taxon>
        <taxon>Gastropoda</taxon>
        <taxon>Caenogastropoda</taxon>
        <taxon>Sorbeoconcha</taxon>
        <taxon>Cerithioidea</taxon>
        <taxon>Batillariidae</taxon>
        <taxon>Batillaria</taxon>
    </lineage>
</organism>
<protein>
    <submittedName>
        <fullName evidence="1">Uncharacterized protein</fullName>
    </submittedName>
</protein>
<name>A0ABD0KAL3_9CAEN</name>
<keyword evidence="2" id="KW-1185">Reference proteome</keyword>
<dbReference type="EMBL" id="JACVVK020000215">
    <property type="protein sequence ID" value="KAK7484109.1"/>
    <property type="molecule type" value="Genomic_DNA"/>
</dbReference>
<sequence length="148" mass="17031">MYLEVQTLSLSMLTAMAKDSETFKRLNGFPASARSNALQNQIGERGAVQKVGDHYPRKETKKPLKHKRHLTKALRVREEGCRQVSLNTKYCAKSTPYAARGNIHQSVISDFFLQNSVDNPCKSTRHMERSNCWNRSNDFKQLFLSRRV</sequence>